<dbReference type="InterPro" id="IPR019861">
    <property type="entry name" value="PorP/SprF_Bacteroidetes"/>
</dbReference>
<feature type="chain" id="PRO_5003994210" description="Bacteroidetes-specific membrane protein" evidence="1">
    <location>
        <begin position="30"/>
        <end position="311"/>
    </location>
</feature>
<proteinExistence type="predicted"/>
<keyword evidence="1" id="KW-0732">Signal</keyword>
<gene>
    <name evidence="2" type="ORF">C900_01902</name>
</gene>
<evidence type="ECO:0000256" key="1">
    <source>
        <dbReference type="SAM" id="SignalP"/>
    </source>
</evidence>
<name>L8JTM5_9BACT</name>
<accession>L8JTM5</accession>
<dbReference type="NCBIfam" id="TIGR03519">
    <property type="entry name" value="T9SS_PorP_fam"/>
    <property type="match status" value="1"/>
</dbReference>
<reference evidence="2 3" key="1">
    <citation type="submission" date="2012-12" db="EMBL/GenBank/DDBJ databases">
        <title>Genome assembly of Fulvivirga imtechensis AK7.</title>
        <authorList>
            <person name="Nupur N."/>
            <person name="Khatri I."/>
            <person name="Kumar R."/>
            <person name="Subramanian S."/>
            <person name="Pinnaka A."/>
        </authorList>
    </citation>
    <scope>NUCLEOTIDE SEQUENCE [LARGE SCALE GENOMIC DNA]</scope>
    <source>
        <strain evidence="2 3">AK7</strain>
    </source>
</reference>
<feature type="signal peptide" evidence="1">
    <location>
        <begin position="1"/>
        <end position="29"/>
    </location>
</feature>
<dbReference type="AlphaFoldDB" id="L8JTM5"/>
<dbReference type="STRING" id="1237149.C900_01902"/>
<evidence type="ECO:0008006" key="4">
    <source>
        <dbReference type="Google" id="ProtNLM"/>
    </source>
</evidence>
<sequence length="311" mass="35075">MGSKQEYILTVTKTLFLILLYFCAGQAVAQQRAQFTQYMFEGLIINPAYAGADEALSMSFILRDQWSGVEGAPSTQIFSAHTLFKKKQIGTGLLISNDKIGVHNDLNISTNYAYHLPVGQSKTLSFGLQAGLHHSMTDYGALGEYSNDPGLYNAAVSRTFFDMGAGLYFKSPELHIGFSVPEIMPKELQFNDSLAVKISQVNYFFFSKYRLTLDHNLDLEPNILFKYMHGIPLSYDINCSIVYRQILALGLSYRRKESLDLIFKCRVTPQLQFGYAYDYPVGRVSKLIAGSHEIAVNYLFRFKHDNVASPR</sequence>
<dbReference type="Pfam" id="PF11751">
    <property type="entry name" value="PorP_SprF"/>
    <property type="match status" value="1"/>
</dbReference>
<evidence type="ECO:0000313" key="3">
    <source>
        <dbReference type="Proteomes" id="UP000011135"/>
    </source>
</evidence>
<dbReference type="EMBL" id="AMZN01000027">
    <property type="protein sequence ID" value="ELR72160.1"/>
    <property type="molecule type" value="Genomic_DNA"/>
</dbReference>
<comment type="caution">
    <text evidence="2">The sequence shown here is derived from an EMBL/GenBank/DDBJ whole genome shotgun (WGS) entry which is preliminary data.</text>
</comment>
<dbReference type="Proteomes" id="UP000011135">
    <property type="component" value="Unassembled WGS sequence"/>
</dbReference>
<keyword evidence="3" id="KW-1185">Reference proteome</keyword>
<evidence type="ECO:0000313" key="2">
    <source>
        <dbReference type="EMBL" id="ELR72160.1"/>
    </source>
</evidence>
<dbReference type="eggNOG" id="COG0226">
    <property type="taxonomic scope" value="Bacteria"/>
</dbReference>
<organism evidence="2 3">
    <name type="scientific">Fulvivirga imtechensis AK7</name>
    <dbReference type="NCBI Taxonomy" id="1237149"/>
    <lineage>
        <taxon>Bacteria</taxon>
        <taxon>Pseudomonadati</taxon>
        <taxon>Bacteroidota</taxon>
        <taxon>Cytophagia</taxon>
        <taxon>Cytophagales</taxon>
        <taxon>Fulvivirgaceae</taxon>
        <taxon>Fulvivirga</taxon>
    </lineage>
</organism>
<protein>
    <recommendedName>
        <fullName evidence="4">Bacteroidetes-specific membrane protein</fullName>
    </recommendedName>
</protein>